<dbReference type="EMBL" id="BMVC01000008">
    <property type="protein sequence ID" value="GHD00192.1"/>
    <property type="molecule type" value="Genomic_DNA"/>
</dbReference>
<comment type="caution">
    <text evidence="1">The sequence shown here is derived from an EMBL/GenBank/DDBJ whole genome shotgun (WGS) entry which is preliminary data.</text>
</comment>
<evidence type="ECO:0000313" key="1">
    <source>
        <dbReference type="EMBL" id="GHD00192.1"/>
    </source>
</evidence>
<evidence type="ECO:0000313" key="2">
    <source>
        <dbReference type="Proteomes" id="UP000638353"/>
    </source>
</evidence>
<reference evidence="1" key="1">
    <citation type="journal article" date="2014" name="Int. J. Syst. Evol. Microbiol.">
        <title>Complete genome sequence of Corynebacterium casei LMG S-19264T (=DSM 44701T), isolated from a smear-ripened cheese.</title>
        <authorList>
            <consortium name="US DOE Joint Genome Institute (JGI-PGF)"/>
            <person name="Walter F."/>
            <person name="Albersmeier A."/>
            <person name="Kalinowski J."/>
            <person name="Ruckert C."/>
        </authorList>
    </citation>
    <scope>NUCLEOTIDE SEQUENCE</scope>
    <source>
        <strain evidence="1">JCM 4637</strain>
    </source>
</reference>
<name>A0A918X0E4_9ACTN</name>
<proteinExistence type="predicted"/>
<reference evidence="1" key="2">
    <citation type="submission" date="2020-09" db="EMBL/GenBank/DDBJ databases">
        <authorList>
            <person name="Sun Q."/>
            <person name="Ohkuma M."/>
        </authorList>
    </citation>
    <scope>NUCLEOTIDE SEQUENCE</scope>
    <source>
        <strain evidence="1">JCM 4637</strain>
    </source>
</reference>
<protein>
    <submittedName>
        <fullName evidence="1">Uncharacterized protein</fullName>
    </submittedName>
</protein>
<organism evidence="1 2">
    <name type="scientific">Streptomyces finlayi</name>
    <dbReference type="NCBI Taxonomy" id="67296"/>
    <lineage>
        <taxon>Bacteria</taxon>
        <taxon>Bacillati</taxon>
        <taxon>Actinomycetota</taxon>
        <taxon>Actinomycetes</taxon>
        <taxon>Kitasatosporales</taxon>
        <taxon>Streptomycetaceae</taxon>
        <taxon>Streptomyces</taxon>
    </lineage>
</organism>
<dbReference type="AlphaFoldDB" id="A0A918X0E4"/>
<sequence>MMLPRAQEKTELIEVVRITDPMGQSTAESLTGREVALWEAEQVTDALALIGSLPDGEVYRCFLPGWGIRAHSATGLLFQIAFCFRCHGARLFGPGVSGGMSRIHGFDADSGPALELLQLFRDSQHGRLGRFLRRR</sequence>
<accession>A0A918X0E4</accession>
<dbReference type="RefSeq" id="WP_189825038.1">
    <property type="nucleotide sequence ID" value="NZ_BMVC01000008.1"/>
</dbReference>
<gene>
    <name evidence="1" type="ORF">GCM10010334_44550</name>
</gene>
<dbReference type="Proteomes" id="UP000638353">
    <property type="component" value="Unassembled WGS sequence"/>
</dbReference>